<evidence type="ECO:0000256" key="2">
    <source>
        <dbReference type="ARBA" id="ARBA00022448"/>
    </source>
</evidence>
<dbReference type="InterPro" id="IPR036259">
    <property type="entry name" value="MFS_trans_sf"/>
</dbReference>
<feature type="compositionally biased region" description="Basic and acidic residues" evidence="6">
    <location>
        <begin position="18"/>
        <end position="33"/>
    </location>
</feature>
<evidence type="ECO:0000259" key="8">
    <source>
        <dbReference type="PROSITE" id="PS50850"/>
    </source>
</evidence>
<dbReference type="PROSITE" id="PS50850">
    <property type="entry name" value="MFS"/>
    <property type="match status" value="1"/>
</dbReference>
<dbReference type="Gene3D" id="1.20.1720.10">
    <property type="entry name" value="Multidrug resistance protein D"/>
    <property type="match status" value="1"/>
</dbReference>
<feature type="transmembrane region" description="Helical" evidence="7">
    <location>
        <begin position="240"/>
        <end position="258"/>
    </location>
</feature>
<name>A0ABR1KFJ6_9PEZI</name>
<feature type="transmembrane region" description="Helical" evidence="7">
    <location>
        <begin position="425"/>
        <end position="446"/>
    </location>
</feature>
<dbReference type="Proteomes" id="UP001363622">
    <property type="component" value="Unassembled WGS sequence"/>
</dbReference>
<feature type="region of interest" description="Disordered" evidence="6">
    <location>
        <begin position="1"/>
        <end position="69"/>
    </location>
</feature>
<comment type="subcellular location">
    <subcellularLocation>
        <location evidence="1">Membrane</location>
        <topology evidence="1">Multi-pass membrane protein</topology>
    </subcellularLocation>
</comment>
<feature type="transmembrane region" description="Helical" evidence="7">
    <location>
        <begin position="151"/>
        <end position="168"/>
    </location>
</feature>
<gene>
    <name evidence="9" type="ORF">IWZ03DRAFT_361706</name>
</gene>
<sequence>MASPTPDQSSVSNVGEAINEKQDLDKISLDSARRPVTTGDAIVPQEKVQVSKMPSQEETQDIEDVPPESPPPIYSVFRARTKALIIVFAAFGSVFSPLSSQIYLPTLSTLADQYHVSVADINLTITSYMILQGIAPMFFGDLADQMGRRPTYIACFIIYFFANLGLALQRNYAALIVLRALQSSGSSGTIALGNGVVADIKTSAERGSYIAWVQLGTQLGPALGPTLGGILAQFLGWPSIFWFLLIGGGIYLVLYAILIPETSRNIVADGSLPPQRWNRSLLNVLEDRKQRSNSLERTHSREAALARSSYLTKSRKCRLPNPLRALRVIVENDVSLVLFSLSLTMTGFFCLIVPMPDLFARKYSFNDLQIGLCYIPFSAGAMIGSILCGRFLDYNFRRVARAQEFPIDRKRAADLRNFPIEMARLQVVMGPLLIGAASVLVWGWVLSQKTTLAAPLIVLFIGGFMLSGAMSMLNSLLVDLYPASPATATAALNLCRCSMGAVGTAVIDYIIAAWGLGWTYTFLGLLMACTAPMLWCVTKWGPQWREERFLRLEQQAQTKRNREDEKRADQDRNPGVSTSPALEKRSSAV</sequence>
<protein>
    <submittedName>
        <fullName evidence="9">Major facilitator superfamily domain-containing protein</fullName>
    </submittedName>
</protein>
<feature type="transmembrane region" description="Helical" evidence="7">
    <location>
        <begin position="518"/>
        <end position="538"/>
    </location>
</feature>
<feature type="transmembrane region" description="Helical" evidence="7">
    <location>
        <begin position="490"/>
        <end position="512"/>
    </location>
</feature>
<evidence type="ECO:0000256" key="3">
    <source>
        <dbReference type="ARBA" id="ARBA00022692"/>
    </source>
</evidence>
<evidence type="ECO:0000256" key="5">
    <source>
        <dbReference type="ARBA" id="ARBA00023136"/>
    </source>
</evidence>
<dbReference type="Pfam" id="PF07690">
    <property type="entry name" value="MFS_1"/>
    <property type="match status" value="1"/>
</dbReference>
<dbReference type="Gene3D" id="1.20.1250.20">
    <property type="entry name" value="MFS general substrate transporter like domains"/>
    <property type="match status" value="1"/>
</dbReference>
<dbReference type="SUPFAM" id="SSF103473">
    <property type="entry name" value="MFS general substrate transporter"/>
    <property type="match status" value="1"/>
</dbReference>
<dbReference type="InterPro" id="IPR020846">
    <property type="entry name" value="MFS_dom"/>
</dbReference>
<feature type="transmembrane region" description="Helical" evidence="7">
    <location>
        <begin position="83"/>
        <end position="104"/>
    </location>
</feature>
<feature type="transmembrane region" description="Helical" evidence="7">
    <location>
        <begin position="452"/>
        <end position="478"/>
    </location>
</feature>
<feature type="compositionally biased region" description="Polar residues" evidence="6">
    <location>
        <begin position="1"/>
        <end position="13"/>
    </location>
</feature>
<evidence type="ECO:0000256" key="4">
    <source>
        <dbReference type="ARBA" id="ARBA00022989"/>
    </source>
</evidence>
<dbReference type="PANTHER" id="PTHR23502">
    <property type="entry name" value="MAJOR FACILITATOR SUPERFAMILY"/>
    <property type="match status" value="1"/>
</dbReference>
<evidence type="ECO:0000256" key="7">
    <source>
        <dbReference type="SAM" id="Phobius"/>
    </source>
</evidence>
<proteinExistence type="predicted"/>
<evidence type="ECO:0000256" key="6">
    <source>
        <dbReference type="SAM" id="MobiDB-lite"/>
    </source>
</evidence>
<feature type="transmembrane region" description="Helical" evidence="7">
    <location>
        <begin position="334"/>
        <end position="356"/>
    </location>
</feature>
<reference evidence="9 10" key="1">
    <citation type="submission" date="2024-04" db="EMBL/GenBank/DDBJ databases">
        <title>Phyllosticta paracitricarpa is synonymous to the EU quarantine fungus P. citricarpa based on phylogenomic analyses.</title>
        <authorList>
            <consortium name="Lawrence Berkeley National Laboratory"/>
            <person name="Van Ingen-Buijs V.A."/>
            <person name="Van Westerhoven A.C."/>
            <person name="Haridas S."/>
            <person name="Skiadas P."/>
            <person name="Martin F."/>
            <person name="Groenewald J.Z."/>
            <person name="Crous P.W."/>
            <person name="Seidl M.F."/>
        </authorList>
    </citation>
    <scope>NUCLEOTIDE SEQUENCE [LARGE SCALE GENOMIC DNA]</scope>
    <source>
        <strain evidence="9 10">CBS 123371</strain>
    </source>
</reference>
<keyword evidence="10" id="KW-1185">Reference proteome</keyword>
<feature type="transmembrane region" description="Helical" evidence="7">
    <location>
        <begin position="116"/>
        <end position="139"/>
    </location>
</feature>
<keyword evidence="2" id="KW-0813">Transport</keyword>
<comment type="caution">
    <text evidence="9">The sequence shown here is derived from an EMBL/GenBank/DDBJ whole genome shotgun (WGS) entry which is preliminary data.</text>
</comment>
<keyword evidence="4 7" id="KW-1133">Transmembrane helix</keyword>
<feature type="compositionally biased region" description="Basic and acidic residues" evidence="6">
    <location>
        <begin position="560"/>
        <end position="572"/>
    </location>
</feature>
<keyword evidence="3 7" id="KW-0812">Transmembrane</keyword>
<feature type="region of interest" description="Disordered" evidence="6">
    <location>
        <begin position="555"/>
        <end position="589"/>
    </location>
</feature>
<dbReference type="EMBL" id="JBBPHU010000009">
    <property type="protein sequence ID" value="KAK7513816.1"/>
    <property type="molecule type" value="Genomic_DNA"/>
</dbReference>
<keyword evidence="5 7" id="KW-0472">Membrane</keyword>
<evidence type="ECO:0000313" key="9">
    <source>
        <dbReference type="EMBL" id="KAK7513816.1"/>
    </source>
</evidence>
<dbReference type="PANTHER" id="PTHR23502:SF51">
    <property type="entry name" value="QUINIDINE RESISTANCE PROTEIN 1-RELATED"/>
    <property type="match status" value="1"/>
</dbReference>
<feature type="transmembrane region" description="Helical" evidence="7">
    <location>
        <begin position="368"/>
        <end position="392"/>
    </location>
</feature>
<evidence type="ECO:0000256" key="1">
    <source>
        <dbReference type="ARBA" id="ARBA00004141"/>
    </source>
</evidence>
<dbReference type="InterPro" id="IPR011701">
    <property type="entry name" value="MFS"/>
</dbReference>
<organism evidence="9 10">
    <name type="scientific">Phyllosticta citriasiana</name>
    <dbReference type="NCBI Taxonomy" id="595635"/>
    <lineage>
        <taxon>Eukaryota</taxon>
        <taxon>Fungi</taxon>
        <taxon>Dikarya</taxon>
        <taxon>Ascomycota</taxon>
        <taxon>Pezizomycotina</taxon>
        <taxon>Dothideomycetes</taxon>
        <taxon>Dothideomycetes incertae sedis</taxon>
        <taxon>Botryosphaeriales</taxon>
        <taxon>Phyllostictaceae</taxon>
        <taxon>Phyllosticta</taxon>
    </lineage>
</organism>
<accession>A0ABR1KFJ6</accession>
<evidence type="ECO:0000313" key="10">
    <source>
        <dbReference type="Proteomes" id="UP001363622"/>
    </source>
</evidence>
<feature type="domain" description="Major facilitator superfamily (MFS) profile" evidence="8">
    <location>
        <begin position="85"/>
        <end position="542"/>
    </location>
</feature>